<gene>
    <name evidence="2" type="primary">nad6</name>
</gene>
<geneLocation type="mitochondrion" evidence="2"/>
<dbReference type="EMBL" id="MT246538">
    <property type="protein sequence ID" value="QRR29767.1"/>
    <property type="molecule type" value="Genomic_DNA"/>
</dbReference>
<feature type="transmembrane region" description="Helical" evidence="1">
    <location>
        <begin position="91"/>
        <end position="112"/>
    </location>
</feature>
<comment type="similarity">
    <text evidence="1">Belongs to the complex I subunit 6 family.</text>
</comment>
<accession>A0A893DDF2</accession>
<reference evidence="2" key="1">
    <citation type="journal article" date="2021" name="J. Eukaryot. Microbiol.">
        <title>Description of Imasa heleensis, gen. nov., sp. nov. (Imasidae, fam. nov.), a Deep-Branching Marine Malawimonad and Possible Key Taxon in Understanding Early Eukaryotic Evolution.</title>
        <authorList>
            <person name="Heiss A.A."/>
            <person name="Warring S.D."/>
            <person name="Lukacs K."/>
            <person name="Favate J."/>
            <person name="Yang A."/>
            <person name="Gyaltshen Y."/>
            <person name="Filardi C."/>
            <person name="Simpson A.G.B."/>
            <person name="Kim E."/>
        </authorList>
    </citation>
    <scope>NUCLEOTIDE SEQUENCE</scope>
</reference>
<evidence type="ECO:0000313" key="2">
    <source>
        <dbReference type="EMBL" id="QRR29767.1"/>
    </source>
</evidence>
<feature type="transmembrane region" description="Helical" evidence="1">
    <location>
        <begin position="55"/>
        <end position="79"/>
    </location>
</feature>
<dbReference type="Pfam" id="PF00499">
    <property type="entry name" value="Oxidored_q3"/>
    <property type="match status" value="1"/>
</dbReference>
<keyword evidence="1" id="KW-1133">Transmembrane helix</keyword>
<dbReference type="GeneID" id="67270362"/>
<comment type="function">
    <text evidence="1">Core subunit of the mitochondrial membrane respiratory chain NADH dehydrogenase (Complex I) which catalyzes electron transfer from NADH through the respiratory chain, using ubiquinone as an electron acceptor. Essential for the catalytic activity and assembly of complex I.</text>
</comment>
<protein>
    <recommendedName>
        <fullName evidence="1">NADH-ubiquinone oxidoreductase chain 6</fullName>
        <ecNumber evidence="1">7.1.1.2</ecNumber>
    </recommendedName>
</protein>
<name>A0A893DDF2_9EUKA</name>
<dbReference type="PANTHER" id="PTHR33269:SF17">
    <property type="entry name" value="NADH-UBIQUINONE OXIDOREDUCTASE CHAIN 6"/>
    <property type="match status" value="1"/>
</dbReference>
<feature type="transmembrane region" description="Helical" evidence="1">
    <location>
        <begin position="6"/>
        <end position="24"/>
    </location>
</feature>
<feature type="transmembrane region" description="Helical" evidence="1">
    <location>
        <begin position="31"/>
        <end position="49"/>
    </location>
</feature>
<keyword evidence="1" id="KW-0520">NAD</keyword>
<keyword evidence="1" id="KW-0679">Respiratory chain</keyword>
<keyword evidence="1" id="KW-0813">Transport</keyword>
<dbReference type="AlphaFoldDB" id="A0A893DDF2"/>
<feature type="transmembrane region" description="Helical" evidence="1">
    <location>
        <begin position="152"/>
        <end position="172"/>
    </location>
</feature>
<comment type="catalytic activity">
    <reaction evidence="1">
        <text>a ubiquinone + NADH + 5 H(+)(in) = a ubiquinol + NAD(+) + 4 H(+)(out)</text>
        <dbReference type="Rhea" id="RHEA:29091"/>
        <dbReference type="Rhea" id="RHEA-COMP:9565"/>
        <dbReference type="Rhea" id="RHEA-COMP:9566"/>
        <dbReference type="ChEBI" id="CHEBI:15378"/>
        <dbReference type="ChEBI" id="CHEBI:16389"/>
        <dbReference type="ChEBI" id="CHEBI:17976"/>
        <dbReference type="ChEBI" id="CHEBI:57540"/>
        <dbReference type="ChEBI" id="CHEBI:57945"/>
        <dbReference type="EC" id="7.1.1.2"/>
    </reaction>
</comment>
<dbReference type="PANTHER" id="PTHR33269">
    <property type="entry name" value="NADH-UBIQUINONE OXIDOREDUCTASE CHAIN 6"/>
    <property type="match status" value="1"/>
</dbReference>
<dbReference type="NCBIfam" id="NF005164">
    <property type="entry name" value="PRK06638.1-4"/>
    <property type="match status" value="1"/>
</dbReference>
<dbReference type="Gene3D" id="1.20.120.1200">
    <property type="entry name" value="NADH-ubiquinone/plastoquinone oxidoreductase chain 6, subunit NuoJ"/>
    <property type="match status" value="1"/>
</dbReference>
<organism evidence="2">
    <name type="scientific">Imasa heleensis</name>
    <dbReference type="NCBI Taxonomy" id="2772037"/>
    <lineage>
        <taxon>Eukaryota</taxon>
        <taxon>Malawimonadida</taxon>
        <taxon>Imasidae</taxon>
        <taxon>Imasa</taxon>
    </lineage>
</organism>
<proteinExistence type="inferred from homology"/>
<dbReference type="GO" id="GO:0031966">
    <property type="term" value="C:mitochondrial membrane"/>
    <property type="evidence" value="ECO:0007669"/>
    <property type="project" value="UniProtKB-SubCell"/>
</dbReference>
<dbReference type="InterPro" id="IPR001457">
    <property type="entry name" value="NADH_UbQ/plastoQ_OxRdtase_su6"/>
</dbReference>
<dbReference type="EC" id="7.1.1.2" evidence="1"/>
<dbReference type="GO" id="GO:0008137">
    <property type="term" value="F:NADH dehydrogenase (ubiquinone) activity"/>
    <property type="evidence" value="ECO:0007669"/>
    <property type="project" value="UniProtKB-UniRule"/>
</dbReference>
<keyword evidence="1" id="KW-0812">Transmembrane</keyword>
<keyword evidence="1" id="KW-0472">Membrane</keyword>
<keyword evidence="1" id="KW-0830">Ubiquinone</keyword>
<comment type="subcellular location">
    <subcellularLocation>
        <location evidence="1">Mitochondrion membrane</location>
        <topology evidence="1">Multi-pass membrane protein</topology>
    </subcellularLocation>
</comment>
<keyword evidence="1" id="KW-0249">Electron transport</keyword>
<sequence>MDITNYIFYFYLTLMVLAAIMVVVSINPIHSVLFLILVFFNGGAILVLLEVEFLAMIFLIVYVGAIAVLFLFVVMMLNIKVIVSNVNLLRYLPIGGVIAFIFLLELVMFINYDMVGYSGNYPINYIEWIKSINLYTNIESIGLVMYTYYYDLFLISGFILLVAMNGAIVLTLQINKDVKVQDVFSQVYRVGHLSMYK</sequence>
<evidence type="ECO:0000256" key="1">
    <source>
        <dbReference type="RuleBase" id="RU004430"/>
    </source>
</evidence>
<keyword evidence="1 2" id="KW-0496">Mitochondrion</keyword>
<dbReference type="RefSeq" id="YP_010165754.1">
    <property type="nucleotide sequence ID" value="NC_057511.1"/>
</dbReference>
<dbReference type="InterPro" id="IPR042106">
    <property type="entry name" value="Nuo/plastoQ_OxRdtase_6_NuoJ"/>
</dbReference>
<keyword evidence="1" id="KW-1278">Translocase</keyword>